<dbReference type="RefSeq" id="WP_092222554.1">
    <property type="nucleotide sequence ID" value="NZ_FNJI01000013.1"/>
</dbReference>
<dbReference type="STRING" id="91360.SAMN05660330_02096"/>
<proteinExistence type="predicted"/>
<dbReference type="Proteomes" id="UP000199073">
    <property type="component" value="Unassembled WGS sequence"/>
</dbReference>
<gene>
    <name evidence="1" type="ORF">SAMN05660330_02096</name>
</gene>
<organism evidence="1 2">
    <name type="scientific">Desulforhopalus singaporensis</name>
    <dbReference type="NCBI Taxonomy" id="91360"/>
    <lineage>
        <taxon>Bacteria</taxon>
        <taxon>Pseudomonadati</taxon>
        <taxon>Thermodesulfobacteriota</taxon>
        <taxon>Desulfobulbia</taxon>
        <taxon>Desulfobulbales</taxon>
        <taxon>Desulfocapsaceae</taxon>
        <taxon>Desulforhopalus</taxon>
    </lineage>
</organism>
<name>A0A1H0QVV0_9BACT</name>
<dbReference type="OrthoDB" id="5430839at2"/>
<sequence length="277" mass="30354">MPVLIDGHVHVHSSFSLNLFLESAWKNFSSGAERLKLSGDCVYVLALAEGQRADVFGQMKKIASADSGGSDYSSEAGREFAFFRTREEQSLVARRGEQVLVIVAGRQILSREGLEVLSLASLFRVDDHLLPLAELTQTVIDRGGVAVVPWGVGKWWGKRGRIVAETLSLDRPLLYGGDNGNRPAFWPRPRIFPRPQQPGKNILSGSDPLPLTGHQARGGCFGSAITDGSLSLDCPAKDLRTLLGREKNRLIGYGRGASVGRFISDQFRVNLKKRLSR</sequence>
<evidence type="ECO:0000313" key="2">
    <source>
        <dbReference type="Proteomes" id="UP000199073"/>
    </source>
</evidence>
<keyword evidence="2" id="KW-1185">Reference proteome</keyword>
<accession>A0A1H0QVV0</accession>
<reference evidence="1 2" key="1">
    <citation type="submission" date="2016-10" db="EMBL/GenBank/DDBJ databases">
        <authorList>
            <person name="de Groot N.N."/>
        </authorList>
    </citation>
    <scope>NUCLEOTIDE SEQUENCE [LARGE SCALE GENOMIC DNA]</scope>
    <source>
        <strain evidence="1 2">DSM 12130</strain>
    </source>
</reference>
<dbReference type="EMBL" id="FNJI01000013">
    <property type="protein sequence ID" value="SDP21403.1"/>
    <property type="molecule type" value="Genomic_DNA"/>
</dbReference>
<protein>
    <submittedName>
        <fullName evidence="1">Uncharacterized protein</fullName>
    </submittedName>
</protein>
<dbReference type="AlphaFoldDB" id="A0A1H0QVV0"/>
<evidence type="ECO:0000313" key="1">
    <source>
        <dbReference type="EMBL" id="SDP21403.1"/>
    </source>
</evidence>